<dbReference type="InterPro" id="IPR003658">
    <property type="entry name" value="Anti-sigma_ant"/>
</dbReference>
<dbReference type="AlphaFoldDB" id="A0A0G4B4U5"/>
<dbReference type="KEGG" id="bbgw:UT28_C0001G0206"/>
<dbReference type="Proteomes" id="UP000035648">
    <property type="component" value="Chromosome"/>
</dbReference>
<dbReference type="InterPro" id="IPR002645">
    <property type="entry name" value="STAS_dom"/>
</dbReference>
<name>A0A0G4B4U5_9BACT</name>
<evidence type="ECO:0000256" key="1">
    <source>
        <dbReference type="ARBA" id="ARBA00009013"/>
    </source>
</evidence>
<dbReference type="PANTHER" id="PTHR33495">
    <property type="entry name" value="ANTI-SIGMA FACTOR ANTAGONIST TM_1081-RELATED-RELATED"/>
    <property type="match status" value="1"/>
</dbReference>
<feature type="domain" description="STAS" evidence="3">
    <location>
        <begin position="22"/>
        <end position="134"/>
    </location>
</feature>
<dbReference type="GO" id="GO:0043856">
    <property type="term" value="F:anti-sigma factor antagonist activity"/>
    <property type="evidence" value="ECO:0007669"/>
    <property type="project" value="InterPro"/>
</dbReference>
<dbReference type="STRING" id="1618337.UT28_C0001G0206"/>
<dbReference type="PANTHER" id="PTHR33495:SF2">
    <property type="entry name" value="ANTI-SIGMA FACTOR ANTAGONIST TM_1081-RELATED"/>
    <property type="match status" value="1"/>
</dbReference>
<accession>A0A0G4B4U5</accession>
<reference evidence="4 5" key="1">
    <citation type="journal article" date="2015" name="Nature">
        <title>rRNA introns, odd ribosomes, and small enigmatic genomes across a large radiation of phyla.</title>
        <authorList>
            <person name="Brown C.T."/>
            <person name="Hug L.A."/>
            <person name="Thomas B.C."/>
            <person name="Sharon I."/>
            <person name="Castelle C.J."/>
            <person name="Singh A."/>
            <person name="Wilkins M.J."/>
            <person name="Williams K.H."/>
            <person name="Banfield J.F."/>
        </authorList>
    </citation>
    <scope>NUCLEOTIDE SEQUENCE [LARGE SCALE GENOMIC DNA]</scope>
</reference>
<proteinExistence type="inferred from homology"/>
<dbReference type="PROSITE" id="PS50801">
    <property type="entry name" value="STAS"/>
    <property type="match status" value="1"/>
</dbReference>
<dbReference type="EMBL" id="CP011213">
    <property type="protein sequence ID" value="AKM82017.1"/>
    <property type="molecule type" value="Genomic_DNA"/>
</dbReference>
<dbReference type="CDD" id="cd07043">
    <property type="entry name" value="STAS_anti-anti-sigma_factors"/>
    <property type="match status" value="1"/>
</dbReference>
<organism evidence="4 5">
    <name type="scientific">Berkelbacteria bacterium GW2011_GWE1_39_12</name>
    <dbReference type="NCBI Taxonomy" id="1618337"/>
    <lineage>
        <taxon>Bacteria</taxon>
        <taxon>Candidatus Berkelbacteria</taxon>
    </lineage>
</organism>
<evidence type="ECO:0000259" key="3">
    <source>
        <dbReference type="PROSITE" id="PS50801"/>
    </source>
</evidence>
<evidence type="ECO:0000313" key="5">
    <source>
        <dbReference type="Proteomes" id="UP000035648"/>
    </source>
</evidence>
<dbReference type="InterPro" id="IPR036513">
    <property type="entry name" value="STAS_dom_sf"/>
</dbReference>
<dbReference type="Gene3D" id="3.30.750.24">
    <property type="entry name" value="STAS domain"/>
    <property type="match status" value="1"/>
</dbReference>
<comment type="similarity">
    <text evidence="1 2">Belongs to the anti-sigma-factor antagonist family.</text>
</comment>
<dbReference type="Pfam" id="PF01740">
    <property type="entry name" value="STAS"/>
    <property type="match status" value="1"/>
</dbReference>
<gene>
    <name evidence="4" type="ORF">UT28_C0001G0206</name>
</gene>
<dbReference type="NCBIfam" id="TIGR00377">
    <property type="entry name" value="ant_ant_sig"/>
    <property type="match status" value="1"/>
</dbReference>
<sequence length="134" mass="14504">MTAMTANGTMAVEISTAFPISITLSTDLIDGIRVINVGGEVDVYTAQSLIELIQQEIADGQHRLILDLSGIDFIDVHGLGTITGIYKRLQEHNGQLRLAGITPRLQRIFEVIGLDKIFVCLPDVHAAASHLLAN</sequence>
<evidence type="ECO:0000313" key="4">
    <source>
        <dbReference type="EMBL" id="AKM82017.1"/>
    </source>
</evidence>
<evidence type="ECO:0000256" key="2">
    <source>
        <dbReference type="RuleBase" id="RU003749"/>
    </source>
</evidence>
<protein>
    <recommendedName>
        <fullName evidence="2">Anti-sigma factor antagonist</fullName>
    </recommendedName>
</protein>
<dbReference type="SUPFAM" id="SSF52091">
    <property type="entry name" value="SpoIIaa-like"/>
    <property type="match status" value="1"/>
</dbReference>